<dbReference type="InterPro" id="IPR000715">
    <property type="entry name" value="Glycosyl_transferase_4"/>
</dbReference>
<keyword evidence="5 8" id="KW-1133">Transmembrane helix</keyword>
<organism evidence="9 10">
    <name type="scientific">Candidatus Promineifilum breve</name>
    <dbReference type="NCBI Taxonomy" id="1806508"/>
    <lineage>
        <taxon>Bacteria</taxon>
        <taxon>Bacillati</taxon>
        <taxon>Chloroflexota</taxon>
        <taxon>Ardenticatenia</taxon>
        <taxon>Candidatus Promineifilales</taxon>
        <taxon>Candidatus Promineifilaceae</taxon>
        <taxon>Candidatus Promineifilum</taxon>
    </lineage>
</organism>
<dbReference type="PANTHER" id="PTHR22926">
    <property type="entry name" value="PHOSPHO-N-ACETYLMURAMOYL-PENTAPEPTIDE-TRANSFERASE"/>
    <property type="match status" value="1"/>
</dbReference>
<feature type="transmembrane region" description="Helical" evidence="8">
    <location>
        <begin position="247"/>
        <end position="273"/>
    </location>
</feature>
<evidence type="ECO:0000256" key="2">
    <source>
        <dbReference type="ARBA" id="ARBA00022475"/>
    </source>
</evidence>
<evidence type="ECO:0000256" key="1">
    <source>
        <dbReference type="ARBA" id="ARBA00004651"/>
    </source>
</evidence>
<dbReference type="KEGG" id="pbf:CFX0092_A3203"/>
<dbReference type="GO" id="GO:0044038">
    <property type="term" value="P:cell wall macromolecule biosynthetic process"/>
    <property type="evidence" value="ECO:0007669"/>
    <property type="project" value="TreeGrafter"/>
</dbReference>
<gene>
    <name evidence="9" type="ORF">CFX0092_A3203</name>
</gene>
<feature type="transmembrane region" description="Helical" evidence="8">
    <location>
        <begin position="148"/>
        <end position="168"/>
    </location>
</feature>
<dbReference type="GO" id="GO:0016780">
    <property type="term" value="F:phosphotransferase activity, for other substituted phosphate groups"/>
    <property type="evidence" value="ECO:0007669"/>
    <property type="project" value="InterPro"/>
</dbReference>
<evidence type="ECO:0000256" key="3">
    <source>
        <dbReference type="ARBA" id="ARBA00022679"/>
    </source>
</evidence>
<dbReference type="GO" id="GO:0046872">
    <property type="term" value="F:metal ion binding"/>
    <property type="evidence" value="ECO:0007669"/>
    <property type="project" value="UniProtKB-KW"/>
</dbReference>
<keyword evidence="3 9" id="KW-0808">Transferase</keyword>
<feature type="transmembrane region" description="Helical" evidence="8">
    <location>
        <begin position="307"/>
        <end position="326"/>
    </location>
</feature>
<evidence type="ECO:0000256" key="7">
    <source>
        <dbReference type="PIRSR" id="PIRSR600715-1"/>
    </source>
</evidence>
<comment type="cofactor">
    <cofactor evidence="7">
        <name>Mg(2+)</name>
        <dbReference type="ChEBI" id="CHEBI:18420"/>
    </cofactor>
</comment>
<evidence type="ECO:0000313" key="10">
    <source>
        <dbReference type="Proteomes" id="UP000215027"/>
    </source>
</evidence>
<feature type="transmembrane region" description="Helical" evidence="8">
    <location>
        <begin position="332"/>
        <end position="349"/>
    </location>
</feature>
<evidence type="ECO:0000256" key="8">
    <source>
        <dbReference type="SAM" id="Phobius"/>
    </source>
</evidence>
<accession>A0A160T482</accession>
<keyword evidence="4 8" id="KW-0812">Transmembrane</keyword>
<name>A0A160T482_9CHLR</name>
<reference evidence="9" key="1">
    <citation type="submission" date="2016-01" db="EMBL/GenBank/DDBJ databases">
        <authorList>
            <person name="Mcilroy J.S."/>
            <person name="Karst M S."/>
            <person name="Albertsen M."/>
        </authorList>
    </citation>
    <scope>NUCLEOTIDE SEQUENCE</scope>
    <source>
        <strain evidence="9">Cfx-K</strain>
    </source>
</reference>
<dbReference type="Pfam" id="PF00953">
    <property type="entry name" value="Glycos_transf_4"/>
    <property type="match status" value="1"/>
</dbReference>
<dbReference type="GO" id="GO:0071555">
    <property type="term" value="P:cell wall organization"/>
    <property type="evidence" value="ECO:0007669"/>
    <property type="project" value="TreeGrafter"/>
</dbReference>
<dbReference type="PANTHER" id="PTHR22926:SF3">
    <property type="entry name" value="UNDECAPRENYL-PHOSPHATE ALPHA-N-ACETYLGLUCOSAMINYL 1-PHOSPHATE TRANSFERASE"/>
    <property type="match status" value="1"/>
</dbReference>
<keyword evidence="7" id="KW-0479">Metal-binding</keyword>
<feature type="transmembrane region" description="Helical" evidence="8">
    <location>
        <begin position="76"/>
        <end position="94"/>
    </location>
</feature>
<feature type="transmembrane region" description="Helical" evidence="8">
    <location>
        <begin position="106"/>
        <end position="127"/>
    </location>
</feature>
<dbReference type="EMBL" id="LN890655">
    <property type="protein sequence ID" value="CUS05081.2"/>
    <property type="molecule type" value="Genomic_DNA"/>
</dbReference>
<dbReference type="Proteomes" id="UP000215027">
    <property type="component" value="Chromosome I"/>
</dbReference>
<dbReference type="AlphaFoldDB" id="A0A160T482"/>
<keyword evidence="10" id="KW-1185">Reference proteome</keyword>
<feature type="transmembrane region" description="Helical" evidence="8">
    <location>
        <begin position="209"/>
        <end position="227"/>
    </location>
</feature>
<keyword evidence="2" id="KW-1003">Cell membrane</keyword>
<dbReference type="GO" id="GO:0005886">
    <property type="term" value="C:plasma membrane"/>
    <property type="evidence" value="ECO:0007669"/>
    <property type="project" value="UniProtKB-SubCell"/>
</dbReference>
<protein>
    <submittedName>
        <fullName evidence="9">Glycosyl transferase family protein</fullName>
    </submittedName>
</protein>
<feature type="transmembrane region" description="Helical" evidence="8">
    <location>
        <begin position="47"/>
        <end position="67"/>
    </location>
</feature>
<dbReference type="CDD" id="cd06853">
    <property type="entry name" value="GT_WecA_like"/>
    <property type="match status" value="1"/>
</dbReference>
<evidence type="ECO:0000256" key="5">
    <source>
        <dbReference type="ARBA" id="ARBA00022989"/>
    </source>
</evidence>
<proteinExistence type="predicted"/>
<sequence>MVYLVVALASFAAALVATPLARRLSFRLGLVAEPGGRRRHTGRIPKLGGLAIFAAWLVGVALIYWLLPPADANDALRLRGLVLGSLIVVVGGLLDDRYDLPPLAQFLIQLAGALVAILHIIFIELFTNPLPTTALWEALPFFRVDGNWVWIWRPMALLFTTFWILGMINAINFLDGLDGLAAGVCLIAAAFFAYHSYRLGLQTGQASMPLFPLALAGALLGFLPFNFSPARIFLGSTGAYLLGYQMATLSILAPAKLSTALLVMAVPIIDVAWQIVARIRRGQHPMRGDRGHLHFRLSDRGLPTRRIVLGYYGVAILFGLVAVLAASPILKVAILIGLSAAVFALLLRLNSEG</sequence>
<evidence type="ECO:0000313" key="9">
    <source>
        <dbReference type="EMBL" id="CUS05081.2"/>
    </source>
</evidence>
<feature type="transmembrane region" description="Helical" evidence="8">
    <location>
        <begin position="180"/>
        <end position="197"/>
    </location>
</feature>
<evidence type="ECO:0000256" key="6">
    <source>
        <dbReference type="ARBA" id="ARBA00023136"/>
    </source>
</evidence>
<keyword evidence="6 8" id="KW-0472">Membrane</keyword>
<evidence type="ECO:0000256" key="4">
    <source>
        <dbReference type="ARBA" id="ARBA00022692"/>
    </source>
</evidence>
<dbReference type="GO" id="GO:0009103">
    <property type="term" value="P:lipopolysaccharide biosynthetic process"/>
    <property type="evidence" value="ECO:0007669"/>
    <property type="project" value="TreeGrafter"/>
</dbReference>
<keyword evidence="7" id="KW-0460">Magnesium</keyword>
<feature type="binding site" evidence="7">
    <location>
        <position position="172"/>
    </location>
    <ligand>
        <name>Mg(2+)</name>
        <dbReference type="ChEBI" id="CHEBI:18420"/>
    </ligand>
</feature>
<comment type="subcellular location">
    <subcellularLocation>
        <location evidence="1">Cell membrane</location>
        <topology evidence="1">Multi-pass membrane protein</topology>
    </subcellularLocation>
</comment>